<evidence type="ECO:0000313" key="2">
    <source>
        <dbReference type="EMBL" id="QGQ23555.1"/>
    </source>
</evidence>
<feature type="domain" description="SCO6045-like C-terminal" evidence="1">
    <location>
        <begin position="47"/>
        <end position="114"/>
    </location>
</feature>
<dbReference type="AlphaFoldDB" id="A0A6I6ADU4"/>
<organism evidence="2 3">
    <name type="scientific">Gimesia benthica</name>
    <dbReference type="NCBI Taxonomy" id="2608982"/>
    <lineage>
        <taxon>Bacteria</taxon>
        <taxon>Pseudomonadati</taxon>
        <taxon>Planctomycetota</taxon>
        <taxon>Planctomycetia</taxon>
        <taxon>Planctomycetales</taxon>
        <taxon>Planctomycetaceae</taxon>
        <taxon>Gimesia</taxon>
    </lineage>
</organism>
<dbReference type="EMBL" id="CP043930">
    <property type="protein sequence ID" value="QGQ23555.1"/>
    <property type="molecule type" value="Genomic_DNA"/>
</dbReference>
<protein>
    <recommendedName>
        <fullName evidence="1">SCO6045-like C-terminal domain-containing protein</fullName>
    </recommendedName>
</protein>
<accession>A0A6I6ADU4</accession>
<dbReference type="Proteomes" id="UP000427281">
    <property type="component" value="Chromosome"/>
</dbReference>
<proteinExistence type="predicted"/>
<evidence type="ECO:0000313" key="3">
    <source>
        <dbReference type="Proteomes" id="UP000427281"/>
    </source>
</evidence>
<keyword evidence="3" id="KW-1185">Reference proteome</keyword>
<gene>
    <name evidence="2" type="ORF">F1728_13095</name>
</gene>
<evidence type="ECO:0000259" key="1">
    <source>
        <dbReference type="Pfam" id="PF26136"/>
    </source>
</evidence>
<sequence>MNSPDTVRMLALLLHNQSLRDQLRSCPATFITTQGLSEEAAQVIASLDCDQLDRQAEALLSKRRFQVAQLIPQTWHSLGSSASEQFQNYAEQTTWPETHQKHERDALRFCQYLQQQRIPGYLKSEHNWLNFHLHKHWFRIHWVTDLIIDQQRFSGIQVFSRNPSGAPLKRVFFLWRVNVVP</sequence>
<dbReference type="KEGG" id="gim:F1728_13095"/>
<dbReference type="InterPro" id="IPR058711">
    <property type="entry name" value="SCO6045-like_C"/>
</dbReference>
<reference evidence="2 3" key="1">
    <citation type="submission" date="2019-09" db="EMBL/GenBank/DDBJ databases">
        <title>Gimesia benthica sp. nov., a novel bacterium isolated from deep-sea water of the Northwest Indian Ocean.</title>
        <authorList>
            <person name="Dai X."/>
        </authorList>
    </citation>
    <scope>NUCLEOTIDE SEQUENCE [LARGE SCALE GENOMIC DNA]</scope>
    <source>
        <strain evidence="2 3">E7</strain>
    </source>
</reference>
<dbReference type="RefSeq" id="WP_155364488.1">
    <property type="nucleotide sequence ID" value="NZ_CP043930.1"/>
</dbReference>
<name>A0A6I6ADU4_9PLAN</name>
<dbReference type="Pfam" id="PF26136">
    <property type="entry name" value="SCO6045_C"/>
    <property type="match status" value="1"/>
</dbReference>